<dbReference type="Pfam" id="PF07428">
    <property type="entry name" value="Tri3"/>
    <property type="match status" value="1"/>
</dbReference>
<dbReference type="GO" id="GO:0016407">
    <property type="term" value="F:acetyltransferase activity"/>
    <property type="evidence" value="ECO:0007669"/>
    <property type="project" value="InterPro"/>
</dbReference>
<evidence type="ECO:0000313" key="3">
    <source>
        <dbReference type="EMBL" id="KZP32019.1"/>
    </source>
</evidence>
<organism evidence="3 4">
    <name type="scientific">Athelia psychrophila</name>
    <dbReference type="NCBI Taxonomy" id="1759441"/>
    <lineage>
        <taxon>Eukaryota</taxon>
        <taxon>Fungi</taxon>
        <taxon>Dikarya</taxon>
        <taxon>Basidiomycota</taxon>
        <taxon>Agaricomycotina</taxon>
        <taxon>Agaricomycetes</taxon>
        <taxon>Agaricomycetidae</taxon>
        <taxon>Atheliales</taxon>
        <taxon>Atheliaceae</taxon>
        <taxon>Athelia</taxon>
    </lineage>
</organism>
<dbReference type="Gene3D" id="3.30.559.10">
    <property type="entry name" value="Chloramphenicol acetyltransferase-like domain"/>
    <property type="match status" value="1"/>
</dbReference>
<evidence type="ECO:0000256" key="2">
    <source>
        <dbReference type="ARBA" id="ARBA00022679"/>
    </source>
</evidence>
<dbReference type="AlphaFoldDB" id="A0A166UTR3"/>
<dbReference type="GO" id="GO:0043386">
    <property type="term" value="P:mycotoxin biosynthetic process"/>
    <property type="evidence" value="ECO:0007669"/>
    <property type="project" value="InterPro"/>
</dbReference>
<proteinExistence type="inferred from homology"/>
<evidence type="ECO:0008006" key="5">
    <source>
        <dbReference type="Google" id="ProtNLM"/>
    </source>
</evidence>
<dbReference type="InterPro" id="IPR023213">
    <property type="entry name" value="CAT-like_dom_sf"/>
</dbReference>
<dbReference type="EMBL" id="KV417487">
    <property type="protein sequence ID" value="KZP32019.1"/>
    <property type="molecule type" value="Genomic_DNA"/>
</dbReference>
<dbReference type="InterPro" id="IPR009992">
    <property type="entry name" value="Tri3/Sat12/Sat16/Mac1"/>
</dbReference>
<protein>
    <recommendedName>
        <fullName evidence="5">Condensation domain-containing protein</fullName>
    </recommendedName>
</protein>
<comment type="similarity">
    <text evidence="1">Belongs to the trichothecene O-acetyltransferase family.</text>
</comment>
<accession>A0A166UTR3</accession>
<reference evidence="3 4" key="1">
    <citation type="journal article" date="2016" name="Mol. Biol. Evol.">
        <title>Comparative Genomics of Early-Diverging Mushroom-Forming Fungi Provides Insights into the Origins of Lignocellulose Decay Capabilities.</title>
        <authorList>
            <person name="Nagy L.G."/>
            <person name="Riley R."/>
            <person name="Tritt A."/>
            <person name="Adam C."/>
            <person name="Daum C."/>
            <person name="Floudas D."/>
            <person name="Sun H."/>
            <person name="Yadav J.S."/>
            <person name="Pangilinan J."/>
            <person name="Larsson K.H."/>
            <person name="Matsuura K."/>
            <person name="Barry K."/>
            <person name="Labutti K."/>
            <person name="Kuo R."/>
            <person name="Ohm R.A."/>
            <person name="Bhattacharya S.S."/>
            <person name="Shirouzu T."/>
            <person name="Yoshinaga Y."/>
            <person name="Martin F.M."/>
            <person name="Grigoriev I.V."/>
            <person name="Hibbett D.S."/>
        </authorList>
    </citation>
    <scope>NUCLEOTIDE SEQUENCE [LARGE SCALE GENOMIC DNA]</scope>
    <source>
        <strain evidence="3 4">CBS 109695</strain>
    </source>
</reference>
<keyword evidence="4" id="KW-1185">Reference proteome</keyword>
<sequence length="299" mass="32476">MTITVIPPPDSTPSPWSWLPGPVFPNHQPASLGGHRVRSRKLWGGEVLFAKGALLAPGRADLIIRTTLSLPDPQENTHECVRAALRTMRWNHPSIASHIVWDADFSAGKFVYEAPEDEAAVGAWLDQVVFLRTAGKEGVAKAADGLVAELASFGTQRTGDELKVHHVAPSSSNFSSGDGEKHEIVMYFRHELFDGVGAWETVGIFLSELAIALGAPSRISAVTLEWGNELERLARPVPDRAGPVAQWSPKDLYGDWPMVQNIKEVMARPSVSTPLPYRAAPTASNLPARRATMASPTRV</sequence>
<evidence type="ECO:0000313" key="4">
    <source>
        <dbReference type="Proteomes" id="UP000076532"/>
    </source>
</evidence>
<evidence type="ECO:0000256" key="1">
    <source>
        <dbReference type="ARBA" id="ARBA00006439"/>
    </source>
</evidence>
<dbReference type="OrthoDB" id="3235423at2759"/>
<keyword evidence="2" id="KW-0808">Transferase</keyword>
<dbReference type="Proteomes" id="UP000076532">
    <property type="component" value="Unassembled WGS sequence"/>
</dbReference>
<name>A0A166UTR3_9AGAM</name>
<gene>
    <name evidence="3" type="ORF">FIBSPDRAFT_550747</name>
</gene>